<feature type="transmembrane region" description="Helical" evidence="1">
    <location>
        <begin position="47"/>
        <end position="66"/>
    </location>
</feature>
<dbReference type="EMBL" id="PDEB01000004">
    <property type="protein sequence ID" value="PEH45847.1"/>
    <property type="molecule type" value="Genomic_DNA"/>
</dbReference>
<reference evidence="2 3" key="1">
    <citation type="submission" date="2017-09" db="EMBL/GenBank/DDBJ databases">
        <title>FDA dAtabase for Regulatory Grade micrObial Sequences (FDA-ARGOS): Supporting development and validation of Infectious Disease Dx tests.</title>
        <authorList>
            <person name="Minogue T."/>
            <person name="Wolcott M."/>
            <person name="Wasieloski L."/>
            <person name="Aguilar W."/>
            <person name="Moore D."/>
            <person name="Tallon L.J."/>
            <person name="Sadzewicz L."/>
            <person name="Ott S."/>
            <person name="Zhao X."/>
            <person name="Nagaraj S."/>
            <person name="Vavikolanu K."/>
            <person name="Aluvathingal J."/>
            <person name="Nadendla S."/>
            <person name="Sichtig H."/>
        </authorList>
    </citation>
    <scope>NUCLEOTIDE SEQUENCE [LARGE SCALE GENOMIC DNA]</scope>
    <source>
        <strain evidence="2 3">FDAARGOS_396</strain>
    </source>
</reference>
<keyword evidence="1" id="KW-1133">Transmembrane helix</keyword>
<comment type="caution">
    <text evidence="2">The sequence shown here is derived from an EMBL/GenBank/DDBJ whole genome shotgun (WGS) entry which is preliminary data.</text>
</comment>
<gene>
    <name evidence="2" type="ORF">CRM96_12905</name>
</gene>
<accession>A0AB36SB22</accession>
<name>A0AB36SB22_9ENTE</name>
<keyword evidence="1" id="KW-0472">Membrane</keyword>
<dbReference type="AlphaFoldDB" id="A0AB36SB22"/>
<evidence type="ECO:0000256" key="1">
    <source>
        <dbReference type="SAM" id="Phobius"/>
    </source>
</evidence>
<sequence length="74" mass="8532">MFISEGVASAPTVSSFLKNETKVFLTFIPFFFCYCIIFKRYSSGENLISFFFFFWTTVLATENLAITSEVKVEK</sequence>
<keyword evidence="1" id="KW-0812">Transmembrane</keyword>
<protein>
    <submittedName>
        <fullName evidence="2">Uncharacterized protein</fullName>
    </submittedName>
</protein>
<evidence type="ECO:0000313" key="3">
    <source>
        <dbReference type="Proteomes" id="UP000220669"/>
    </source>
</evidence>
<evidence type="ECO:0000313" key="2">
    <source>
        <dbReference type="EMBL" id="PEH45847.1"/>
    </source>
</evidence>
<feature type="transmembrane region" description="Helical" evidence="1">
    <location>
        <begin position="23"/>
        <end position="41"/>
    </location>
</feature>
<organism evidence="2 3">
    <name type="scientific">Enterococcus durans</name>
    <dbReference type="NCBI Taxonomy" id="53345"/>
    <lineage>
        <taxon>Bacteria</taxon>
        <taxon>Bacillati</taxon>
        <taxon>Bacillota</taxon>
        <taxon>Bacilli</taxon>
        <taxon>Lactobacillales</taxon>
        <taxon>Enterococcaceae</taxon>
        <taxon>Enterococcus</taxon>
    </lineage>
</organism>
<dbReference type="Proteomes" id="UP000220669">
    <property type="component" value="Unassembled WGS sequence"/>
</dbReference>
<proteinExistence type="predicted"/>